<dbReference type="InterPro" id="IPR035909">
    <property type="entry name" value="CheB_C"/>
</dbReference>
<dbReference type="PIRSF" id="PIRSF000876">
    <property type="entry name" value="RR_chemtxs_CheB"/>
    <property type="match status" value="1"/>
</dbReference>
<reference evidence="10 11" key="1">
    <citation type="submission" date="2023-12" db="EMBL/GenBank/DDBJ databases">
        <title>Description of Novel Strain Fulvimarina sp. 2208YS6-2-32 isolated from Uroteuthis (Photololigo) edulis.</title>
        <authorList>
            <person name="Park J.-S."/>
        </authorList>
    </citation>
    <scope>NUCLEOTIDE SEQUENCE [LARGE SCALE GENOMIC DNA]</scope>
    <source>
        <strain evidence="10 11">2208YS6-2-32</strain>
    </source>
</reference>
<sequence length="340" mass="35973">MSNVNVLIVDDSATMRAFVRNALSGDEGVTVIGEARDAADARQKIKELNPDVVTLDVEMPGMDGLEFLEKIMRLRPLPVIMVSTLTAPGAATAVAALEYGAFDCIEKPNGRNRSSLEALPNLVRQAAAAGRQIAQRGPRAASSAGRAEPALTRKAGWPDVVAIGASTGGVEALIAVLSDFPEDCPPTVIVQHMPETFTASFANRLNRASKATVTEAVDGEPLKRGHVYLARGGRHLVVRSGALTRCVYRDSDAVQGHRPSVDVLFQSVSKEFGKSASAVLMTGMGRDGAEGLLAIREVGGRTFAQDEATSLVYGMPRAARDIGAVSKGTPLHKITKEIFS</sequence>
<evidence type="ECO:0000313" key="10">
    <source>
        <dbReference type="EMBL" id="MDY8107778.1"/>
    </source>
</evidence>
<evidence type="ECO:0000256" key="2">
    <source>
        <dbReference type="ARBA" id="ARBA00022500"/>
    </source>
</evidence>
<dbReference type="NCBIfam" id="NF001965">
    <property type="entry name" value="PRK00742.1"/>
    <property type="match status" value="1"/>
</dbReference>
<dbReference type="SUPFAM" id="SSF52172">
    <property type="entry name" value="CheY-like"/>
    <property type="match status" value="1"/>
</dbReference>
<keyword evidence="5 7" id="KW-0597">Phosphoprotein</keyword>
<dbReference type="Pfam" id="PF01339">
    <property type="entry name" value="CheB_methylest"/>
    <property type="match status" value="1"/>
</dbReference>
<dbReference type="Gene3D" id="3.40.50.180">
    <property type="entry name" value="Methylesterase CheB, C-terminal domain"/>
    <property type="match status" value="1"/>
</dbReference>
<feature type="domain" description="CheB-type methylesterase" evidence="9">
    <location>
        <begin position="160"/>
        <end position="340"/>
    </location>
</feature>
<dbReference type="InterPro" id="IPR011006">
    <property type="entry name" value="CheY-like_superfamily"/>
</dbReference>
<dbReference type="GO" id="GO:0008984">
    <property type="term" value="F:protein-glutamate methylesterase activity"/>
    <property type="evidence" value="ECO:0007669"/>
    <property type="project" value="UniProtKB-EC"/>
</dbReference>
<evidence type="ECO:0000256" key="4">
    <source>
        <dbReference type="ARBA" id="ARBA00048267"/>
    </source>
</evidence>
<proteinExistence type="inferred from homology"/>
<comment type="function">
    <text evidence="5">Involved in chemotaxis. Part of a chemotaxis signal transduction system that modulates chemotaxis in response to various stimuli. Catalyzes the demethylation of specific methylglutamate residues introduced into the chemoreceptors (methyl-accepting chemotaxis proteins or MCP) by CheR. Also mediates the irreversible deamidation of specific glutamine residues to glutamic acid.</text>
</comment>
<evidence type="ECO:0000256" key="3">
    <source>
        <dbReference type="ARBA" id="ARBA00022801"/>
    </source>
</evidence>
<comment type="catalytic activity">
    <reaction evidence="4 5">
        <text>[protein]-L-glutamate 5-O-methyl ester + H2O = L-glutamyl-[protein] + methanol + H(+)</text>
        <dbReference type="Rhea" id="RHEA:23236"/>
        <dbReference type="Rhea" id="RHEA-COMP:10208"/>
        <dbReference type="Rhea" id="RHEA-COMP:10311"/>
        <dbReference type="ChEBI" id="CHEBI:15377"/>
        <dbReference type="ChEBI" id="CHEBI:15378"/>
        <dbReference type="ChEBI" id="CHEBI:17790"/>
        <dbReference type="ChEBI" id="CHEBI:29973"/>
        <dbReference type="ChEBI" id="CHEBI:82795"/>
        <dbReference type="EC" id="3.1.1.61"/>
    </reaction>
</comment>
<keyword evidence="1 5" id="KW-0963">Cytoplasm</keyword>
<evidence type="ECO:0000313" key="11">
    <source>
        <dbReference type="Proteomes" id="UP001294412"/>
    </source>
</evidence>
<dbReference type="InterPro" id="IPR008248">
    <property type="entry name" value="CheB-like"/>
</dbReference>
<keyword evidence="3 5" id="KW-0378">Hydrolase</keyword>
<keyword evidence="11" id="KW-1185">Reference proteome</keyword>
<gene>
    <name evidence="5" type="primary">cheB</name>
    <name evidence="10" type="ORF">U0C82_01280</name>
</gene>
<name>A0ABU5HYC7_9HYPH</name>
<organism evidence="10 11">
    <name type="scientific">Fulvimarina uroteuthidis</name>
    <dbReference type="NCBI Taxonomy" id="3098149"/>
    <lineage>
        <taxon>Bacteria</taxon>
        <taxon>Pseudomonadati</taxon>
        <taxon>Pseudomonadota</taxon>
        <taxon>Alphaproteobacteria</taxon>
        <taxon>Hyphomicrobiales</taxon>
        <taxon>Aurantimonadaceae</taxon>
        <taxon>Fulvimarina</taxon>
    </lineage>
</organism>
<dbReference type="PROSITE" id="PS50110">
    <property type="entry name" value="RESPONSE_REGULATORY"/>
    <property type="match status" value="1"/>
</dbReference>
<comment type="similarity">
    <text evidence="5">Belongs to the CheB family.</text>
</comment>
<feature type="modified residue" description="4-aspartylphosphate" evidence="5 7">
    <location>
        <position position="56"/>
    </location>
</feature>
<dbReference type="Pfam" id="PF00072">
    <property type="entry name" value="Response_reg"/>
    <property type="match status" value="1"/>
</dbReference>
<dbReference type="PROSITE" id="PS50122">
    <property type="entry name" value="CHEB"/>
    <property type="match status" value="1"/>
</dbReference>
<evidence type="ECO:0000256" key="1">
    <source>
        <dbReference type="ARBA" id="ARBA00022490"/>
    </source>
</evidence>
<dbReference type="HAMAP" id="MF_00099">
    <property type="entry name" value="CheB_chemtxs"/>
    <property type="match status" value="1"/>
</dbReference>
<evidence type="ECO:0000259" key="9">
    <source>
        <dbReference type="PROSITE" id="PS50122"/>
    </source>
</evidence>
<protein>
    <recommendedName>
        <fullName evidence="5">Protein-glutamate methylesterase/protein-glutamine glutaminase</fullName>
        <ecNumber evidence="5">3.1.1.61</ecNumber>
        <ecNumber evidence="5">3.5.1.44</ecNumber>
    </recommendedName>
</protein>
<dbReference type="RefSeq" id="WP_322185095.1">
    <property type="nucleotide sequence ID" value="NZ_JAXLPB010000001.1"/>
</dbReference>
<keyword evidence="2 5" id="KW-0145">Chemotaxis</keyword>
<comment type="caution">
    <text evidence="10">The sequence shown here is derived from an EMBL/GenBank/DDBJ whole genome shotgun (WGS) entry which is preliminary data.</text>
</comment>
<dbReference type="Proteomes" id="UP001294412">
    <property type="component" value="Unassembled WGS sequence"/>
</dbReference>
<dbReference type="EC" id="3.5.1.44" evidence="5"/>
<dbReference type="InterPro" id="IPR000673">
    <property type="entry name" value="Sig_transdc_resp-reg_Me-estase"/>
</dbReference>
<comment type="subcellular location">
    <subcellularLocation>
        <location evidence="5">Cytoplasm</location>
    </subcellularLocation>
</comment>
<evidence type="ECO:0000256" key="6">
    <source>
        <dbReference type="PROSITE-ProRule" id="PRU00050"/>
    </source>
</evidence>
<dbReference type="EC" id="3.1.1.61" evidence="5"/>
<feature type="domain" description="Response regulatory" evidence="8">
    <location>
        <begin position="5"/>
        <end position="122"/>
    </location>
</feature>
<evidence type="ECO:0000256" key="7">
    <source>
        <dbReference type="PROSITE-ProRule" id="PRU00169"/>
    </source>
</evidence>
<dbReference type="NCBIfam" id="NF009206">
    <property type="entry name" value="PRK12555.1"/>
    <property type="match status" value="1"/>
</dbReference>
<comment type="PTM">
    <text evidence="5">Phosphorylated by CheA. Phosphorylation of the N-terminal regulatory domain activates the methylesterase activity.</text>
</comment>
<dbReference type="SUPFAM" id="SSF52738">
    <property type="entry name" value="Methylesterase CheB, C-terminal domain"/>
    <property type="match status" value="1"/>
</dbReference>
<feature type="active site" evidence="5 6">
    <location>
        <position position="166"/>
    </location>
</feature>
<evidence type="ECO:0000259" key="8">
    <source>
        <dbReference type="PROSITE" id="PS50110"/>
    </source>
</evidence>
<dbReference type="CDD" id="cd16432">
    <property type="entry name" value="CheB_Rec"/>
    <property type="match status" value="1"/>
</dbReference>
<comment type="domain">
    <text evidence="5">Contains a C-terminal catalytic domain, and an N-terminal region which modulates catalytic activity.</text>
</comment>
<feature type="active site" evidence="5 6">
    <location>
        <position position="287"/>
    </location>
</feature>
<dbReference type="InterPro" id="IPR001789">
    <property type="entry name" value="Sig_transdc_resp-reg_receiver"/>
</dbReference>
<dbReference type="EMBL" id="JAXLPB010000001">
    <property type="protein sequence ID" value="MDY8107778.1"/>
    <property type="molecule type" value="Genomic_DNA"/>
</dbReference>
<dbReference type="PANTHER" id="PTHR42872:SF6">
    <property type="entry name" value="PROTEIN-GLUTAMATE METHYLESTERASE_PROTEIN-GLUTAMINE GLUTAMINASE"/>
    <property type="match status" value="1"/>
</dbReference>
<dbReference type="SMART" id="SM00448">
    <property type="entry name" value="REC"/>
    <property type="match status" value="1"/>
</dbReference>
<dbReference type="CDD" id="cd17541">
    <property type="entry name" value="REC_CheB-like"/>
    <property type="match status" value="1"/>
</dbReference>
<accession>A0ABU5HYC7</accession>
<comment type="catalytic activity">
    <reaction evidence="5">
        <text>L-glutaminyl-[protein] + H2O = L-glutamyl-[protein] + NH4(+)</text>
        <dbReference type="Rhea" id="RHEA:16441"/>
        <dbReference type="Rhea" id="RHEA-COMP:10207"/>
        <dbReference type="Rhea" id="RHEA-COMP:10208"/>
        <dbReference type="ChEBI" id="CHEBI:15377"/>
        <dbReference type="ChEBI" id="CHEBI:28938"/>
        <dbReference type="ChEBI" id="CHEBI:29973"/>
        <dbReference type="ChEBI" id="CHEBI:30011"/>
        <dbReference type="EC" id="3.5.1.44"/>
    </reaction>
</comment>
<dbReference type="PANTHER" id="PTHR42872">
    <property type="entry name" value="PROTEIN-GLUTAMATE METHYLESTERASE/PROTEIN-GLUTAMINE GLUTAMINASE"/>
    <property type="match status" value="1"/>
</dbReference>
<dbReference type="Gene3D" id="3.40.50.2300">
    <property type="match status" value="1"/>
</dbReference>
<feature type="active site" evidence="5 6">
    <location>
        <position position="192"/>
    </location>
</feature>
<evidence type="ECO:0000256" key="5">
    <source>
        <dbReference type="HAMAP-Rule" id="MF_00099"/>
    </source>
</evidence>